<sequence>MDLVLKLLLKKLNKPLR</sequence>
<gene>
    <name evidence="1" type="ORF">A6R68_07680</name>
</gene>
<organism evidence="1 2">
    <name type="scientific">Neotoma lepida</name>
    <name type="common">Desert woodrat</name>
    <dbReference type="NCBI Taxonomy" id="56216"/>
    <lineage>
        <taxon>Eukaryota</taxon>
        <taxon>Metazoa</taxon>
        <taxon>Chordata</taxon>
        <taxon>Craniata</taxon>
        <taxon>Vertebrata</taxon>
        <taxon>Euteleostomi</taxon>
        <taxon>Mammalia</taxon>
        <taxon>Eutheria</taxon>
        <taxon>Euarchontoglires</taxon>
        <taxon>Glires</taxon>
        <taxon>Rodentia</taxon>
        <taxon>Myomorpha</taxon>
        <taxon>Muroidea</taxon>
        <taxon>Cricetidae</taxon>
        <taxon>Neotominae</taxon>
        <taxon>Neotoma</taxon>
    </lineage>
</organism>
<comment type="caution">
    <text evidence="1">The sequence shown here is derived from an EMBL/GenBank/DDBJ whole genome shotgun (WGS) entry which is preliminary data.</text>
</comment>
<reference evidence="1 2" key="1">
    <citation type="submission" date="2016-06" db="EMBL/GenBank/DDBJ databases">
        <title>The Draft Genome Sequence and Annotation of the Desert Woodrat Neotoma lepida.</title>
        <authorList>
            <person name="Campbell M."/>
            <person name="Oakeson K.F."/>
            <person name="Yandell M."/>
            <person name="Halpert J.R."/>
            <person name="Dearing D."/>
        </authorList>
    </citation>
    <scope>NUCLEOTIDE SEQUENCE [LARGE SCALE GENOMIC DNA]</scope>
    <source>
        <strain evidence="1">417</strain>
        <tissue evidence="1">Liver</tissue>
    </source>
</reference>
<accession>A0A1A6GC12</accession>
<name>A0A1A6GC12_NEOLE</name>
<evidence type="ECO:0000313" key="1">
    <source>
        <dbReference type="EMBL" id="OBS63781.1"/>
    </source>
</evidence>
<protein>
    <submittedName>
        <fullName evidence="1">Uncharacterized protein</fullName>
    </submittedName>
</protein>
<dbReference type="AlphaFoldDB" id="A0A1A6GC12"/>
<evidence type="ECO:0000313" key="2">
    <source>
        <dbReference type="Proteomes" id="UP000092124"/>
    </source>
</evidence>
<proteinExistence type="predicted"/>
<dbReference type="EMBL" id="LZPO01098212">
    <property type="protein sequence ID" value="OBS63781.1"/>
    <property type="molecule type" value="Genomic_DNA"/>
</dbReference>
<keyword evidence="2" id="KW-1185">Reference proteome</keyword>
<dbReference type="Proteomes" id="UP000092124">
    <property type="component" value="Unassembled WGS sequence"/>
</dbReference>